<dbReference type="EMBL" id="CYRY02027917">
    <property type="protein sequence ID" value="VCW99229.1"/>
    <property type="molecule type" value="Genomic_DNA"/>
</dbReference>
<evidence type="ECO:0000313" key="3">
    <source>
        <dbReference type="Proteomes" id="UP000269945"/>
    </source>
</evidence>
<name>A0A9X9LY24_GULGU</name>
<comment type="caution">
    <text evidence="2">The sequence shown here is derived from an EMBL/GenBank/DDBJ whole genome shotgun (WGS) entry which is preliminary data.</text>
</comment>
<gene>
    <name evidence="2" type="ORF">BN2614_LOCUS1</name>
</gene>
<protein>
    <submittedName>
        <fullName evidence="2">Uncharacterized protein</fullName>
    </submittedName>
</protein>
<reference evidence="2 3" key="1">
    <citation type="submission" date="2018-10" db="EMBL/GenBank/DDBJ databases">
        <authorList>
            <person name="Ekblom R."/>
            <person name="Jareborg N."/>
        </authorList>
    </citation>
    <scope>NUCLEOTIDE SEQUENCE [LARGE SCALE GENOMIC DNA]</scope>
    <source>
        <tissue evidence="2">Muscle</tissue>
    </source>
</reference>
<proteinExistence type="predicted"/>
<organism evidence="2 3">
    <name type="scientific">Gulo gulo</name>
    <name type="common">Wolverine</name>
    <name type="synonym">Gluton</name>
    <dbReference type="NCBI Taxonomy" id="48420"/>
    <lineage>
        <taxon>Eukaryota</taxon>
        <taxon>Metazoa</taxon>
        <taxon>Chordata</taxon>
        <taxon>Craniata</taxon>
        <taxon>Vertebrata</taxon>
        <taxon>Euteleostomi</taxon>
        <taxon>Mammalia</taxon>
        <taxon>Eutheria</taxon>
        <taxon>Laurasiatheria</taxon>
        <taxon>Carnivora</taxon>
        <taxon>Caniformia</taxon>
        <taxon>Musteloidea</taxon>
        <taxon>Mustelidae</taxon>
        <taxon>Guloninae</taxon>
        <taxon>Gulo</taxon>
    </lineage>
</organism>
<sequence length="107" mass="11653">MGDSLAPRGWDRSGEGSIPRGLETISRNASSPWTGVEPGSMGMPRDNLLLQEQAENTLKKKPAVTEGACGRAKQKVHGGRAKPTFHAWRQEKGRKQYSRAVKPDGGR</sequence>
<feature type="region of interest" description="Disordered" evidence="1">
    <location>
        <begin position="62"/>
        <end position="107"/>
    </location>
</feature>
<accession>A0A9X9LY24</accession>
<evidence type="ECO:0000313" key="2">
    <source>
        <dbReference type="EMBL" id="VCW99229.1"/>
    </source>
</evidence>
<dbReference type="Proteomes" id="UP000269945">
    <property type="component" value="Unassembled WGS sequence"/>
</dbReference>
<feature type="region of interest" description="Disordered" evidence="1">
    <location>
        <begin position="1"/>
        <end position="44"/>
    </location>
</feature>
<dbReference type="AlphaFoldDB" id="A0A9X9LY24"/>
<evidence type="ECO:0000256" key="1">
    <source>
        <dbReference type="SAM" id="MobiDB-lite"/>
    </source>
</evidence>
<keyword evidence="3" id="KW-1185">Reference proteome</keyword>